<dbReference type="EMBL" id="JABVCQ010000010">
    <property type="protein sequence ID" value="MBB1125789.1"/>
    <property type="molecule type" value="Genomic_DNA"/>
</dbReference>
<evidence type="ECO:0000256" key="5">
    <source>
        <dbReference type="ARBA" id="ARBA00022840"/>
    </source>
</evidence>
<dbReference type="CDD" id="cd17932">
    <property type="entry name" value="DEXQc_UvrD"/>
    <property type="match status" value="1"/>
</dbReference>
<dbReference type="InterPro" id="IPR013986">
    <property type="entry name" value="DExx_box_DNA_helicase_dom_sf"/>
</dbReference>
<keyword evidence="3 12" id="KW-0378">Hydrolase</keyword>
<keyword evidence="4 12" id="KW-0347">Helicase</keyword>
<comment type="caution">
    <text evidence="15">The sequence shown here is derived from an EMBL/GenBank/DDBJ whole genome shotgun (WGS) entry which is preliminary data.</text>
</comment>
<dbReference type="GO" id="GO:0005524">
    <property type="term" value="F:ATP binding"/>
    <property type="evidence" value="ECO:0007669"/>
    <property type="project" value="UniProtKB-UniRule"/>
</dbReference>
<dbReference type="InterPro" id="IPR014017">
    <property type="entry name" value="DNA_helicase_UvrD-like_C"/>
</dbReference>
<evidence type="ECO:0000256" key="9">
    <source>
        <dbReference type="ARBA" id="ARBA00034808"/>
    </source>
</evidence>
<comment type="similarity">
    <text evidence="1">Belongs to the helicase family. UvrD subfamily.</text>
</comment>
<dbReference type="PANTHER" id="PTHR11070:SF2">
    <property type="entry name" value="ATP-DEPENDENT DNA HELICASE SRS2"/>
    <property type="match status" value="1"/>
</dbReference>
<keyword evidence="6" id="KW-0238">DNA-binding</keyword>
<evidence type="ECO:0000259" key="14">
    <source>
        <dbReference type="PROSITE" id="PS51217"/>
    </source>
</evidence>
<dbReference type="PROSITE" id="PS51198">
    <property type="entry name" value="UVRD_HELICASE_ATP_BIND"/>
    <property type="match status" value="1"/>
</dbReference>
<evidence type="ECO:0000256" key="4">
    <source>
        <dbReference type="ARBA" id="ARBA00022806"/>
    </source>
</evidence>
<evidence type="ECO:0000313" key="16">
    <source>
        <dbReference type="Proteomes" id="UP000548632"/>
    </source>
</evidence>
<evidence type="ECO:0000256" key="7">
    <source>
        <dbReference type="ARBA" id="ARBA00023235"/>
    </source>
</evidence>
<comment type="catalytic activity">
    <reaction evidence="8">
        <text>Couples ATP hydrolysis with the unwinding of duplex DNA by translocating in the 3'-5' direction.</text>
        <dbReference type="EC" id="5.6.2.4"/>
    </reaction>
</comment>
<feature type="domain" description="UvrD-like helicase ATP-binding" evidence="13">
    <location>
        <begin position="3"/>
        <end position="288"/>
    </location>
</feature>
<dbReference type="Gene3D" id="1.10.486.10">
    <property type="entry name" value="PCRA, domain 4"/>
    <property type="match status" value="1"/>
</dbReference>
<dbReference type="Gene3D" id="3.40.50.300">
    <property type="entry name" value="P-loop containing nucleotide triphosphate hydrolases"/>
    <property type="match status" value="2"/>
</dbReference>
<evidence type="ECO:0000256" key="1">
    <source>
        <dbReference type="ARBA" id="ARBA00009922"/>
    </source>
</evidence>
<dbReference type="PROSITE" id="PS51217">
    <property type="entry name" value="UVRD_HELICASE_CTER"/>
    <property type="match status" value="1"/>
</dbReference>
<reference evidence="15 16" key="1">
    <citation type="journal article" date="2020" name="Arch. Microbiol.">
        <title>The genome sequence of the giant phototrophic gammaproteobacterium Thiospirillum jenense gives insight into its physiological properties and phylogenetic relationships.</title>
        <authorList>
            <person name="Imhoff J.F."/>
            <person name="Meyer T.E."/>
            <person name="Kyndt J.A."/>
        </authorList>
    </citation>
    <scope>NUCLEOTIDE SEQUENCE [LARGE SCALE GENOMIC DNA]</scope>
    <source>
        <strain evidence="15 16">DSM 216</strain>
    </source>
</reference>
<dbReference type="InterPro" id="IPR014016">
    <property type="entry name" value="UvrD-like_ATP-bd"/>
</dbReference>
<dbReference type="InterPro" id="IPR000212">
    <property type="entry name" value="DNA_helicase_UvrD/REP"/>
</dbReference>
<dbReference type="GO" id="GO:0000725">
    <property type="term" value="P:recombinational repair"/>
    <property type="evidence" value="ECO:0007669"/>
    <property type="project" value="TreeGrafter"/>
</dbReference>
<evidence type="ECO:0000256" key="2">
    <source>
        <dbReference type="ARBA" id="ARBA00022741"/>
    </source>
</evidence>
<evidence type="ECO:0000256" key="12">
    <source>
        <dbReference type="PROSITE-ProRule" id="PRU00560"/>
    </source>
</evidence>
<evidence type="ECO:0000259" key="13">
    <source>
        <dbReference type="PROSITE" id="PS51198"/>
    </source>
</evidence>
<dbReference type="Pfam" id="PF13361">
    <property type="entry name" value="UvrD_C"/>
    <property type="match status" value="1"/>
</dbReference>
<protein>
    <recommendedName>
        <fullName evidence="9">DNA 3'-5' helicase</fullName>
        <ecNumber evidence="9">5.6.2.4</ecNumber>
    </recommendedName>
    <alternativeName>
        <fullName evidence="10">DNA 3'-5' helicase II</fullName>
    </alternativeName>
</protein>
<dbReference type="GO" id="GO:0043138">
    <property type="term" value="F:3'-5' DNA helicase activity"/>
    <property type="evidence" value="ECO:0007669"/>
    <property type="project" value="UniProtKB-EC"/>
</dbReference>
<evidence type="ECO:0000256" key="6">
    <source>
        <dbReference type="ARBA" id="ARBA00023125"/>
    </source>
</evidence>
<dbReference type="Proteomes" id="UP000548632">
    <property type="component" value="Unassembled WGS sequence"/>
</dbReference>
<evidence type="ECO:0000256" key="3">
    <source>
        <dbReference type="ARBA" id="ARBA00022801"/>
    </source>
</evidence>
<keyword evidence="2 12" id="KW-0547">Nucleotide-binding</keyword>
<evidence type="ECO:0000256" key="10">
    <source>
        <dbReference type="ARBA" id="ARBA00034923"/>
    </source>
</evidence>
<dbReference type="GO" id="GO:0016787">
    <property type="term" value="F:hydrolase activity"/>
    <property type="evidence" value="ECO:0007669"/>
    <property type="project" value="UniProtKB-UniRule"/>
</dbReference>
<evidence type="ECO:0000256" key="8">
    <source>
        <dbReference type="ARBA" id="ARBA00034617"/>
    </source>
</evidence>
<comment type="catalytic activity">
    <reaction evidence="11">
        <text>ATP + H2O = ADP + phosphate + H(+)</text>
        <dbReference type="Rhea" id="RHEA:13065"/>
        <dbReference type="ChEBI" id="CHEBI:15377"/>
        <dbReference type="ChEBI" id="CHEBI:15378"/>
        <dbReference type="ChEBI" id="CHEBI:30616"/>
        <dbReference type="ChEBI" id="CHEBI:43474"/>
        <dbReference type="ChEBI" id="CHEBI:456216"/>
        <dbReference type="EC" id="5.6.2.4"/>
    </reaction>
</comment>
<proteinExistence type="inferred from homology"/>
<keyword evidence="7" id="KW-0413">Isomerase</keyword>
<organism evidence="15 16">
    <name type="scientific">Thiospirillum jenense</name>
    <dbReference type="NCBI Taxonomy" id="1653858"/>
    <lineage>
        <taxon>Bacteria</taxon>
        <taxon>Pseudomonadati</taxon>
        <taxon>Pseudomonadota</taxon>
        <taxon>Gammaproteobacteria</taxon>
        <taxon>Chromatiales</taxon>
        <taxon>Chromatiaceae</taxon>
        <taxon>Thiospirillum</taxon>
    </lineage>
</organism>
<dbReference type="PANTHER" id="PTHR11070">
    <property type="entry name" value="UVRD / RECB / PCRA DNA HELICASE FAMILY MEMBER"/>
    <property type="match status" value="1"/>
</dbReference>
<sequence>MSSLTREQEAVVNHPIGQHAKILAVAGSGKTSTLVYRIKNLVLEKHVNPNCIQVLMFNTLARKQFNERMLEASIPPTLQPKVDTFHSYAYGFVQYLIASGQFPSNWEFWTDDQEEKARFNLHKAIASLEKKRIIPADSVDEDEAYQAIQLWKGSLIPPPSAGYKDNRFMQPIYEVYEKKRMDAHALTYDDFIPIVVNYLERSQELLQKYAGNLQHLIVDEYQDVNYGQQRLIELLAGKTADVMVVGDDDQTIYEWRGARPNYIIREFESVFNNKPFVEYTLPHSFRFGAVIAQCAHNSIFFNTNRVQKNLISHNIKKQANIFLFEQSIEPDANKELTNQVITLVKNKGVSPSSIIVLCRMFAQLNGIESEFMTRKIPYRVVGQKPFFERREIKVLLDYARLATAYYSPITEKTKTQFLNVANTPNRMLARRDLEQLMNAGLNQNNSLAAMLDRFVNDLSSPLNEKQRERVLELMSALEKANKKVSHASTVTADVILSELAVAIEYSAHFDNYYGKGEISFDRKESILNFIDYAKETGLFIAAFLAHVEKLDTTRGAPEDQQIVMTTIFRTKGLEYEYVVIPNCNEGYMPCLYATGNRVFDKTGKIQEPAPSASIENERRLFYVAITRAKEAVYIGAGITRKDSPLQKSSRFIDEIQCEPTIKVMTALQQTASGNQAAQSDLLSQITRFGGMKGLMKNLLAHYLVALGDQSLIGKVASVISSSKEIPFSYRFAYASPTGNNSVKSLSNLHTAWDDIGE</sequence>
<dbReference type="EC" id="5.6.2.4" evidence="9"/>
<evidence type="ECO:0000256" key="11">
    <source>
        <dbReference type="ARBA" id="ARBA00048988"/>
    </source>
</evidence>
<keyword evidence="16" id="KW-1185">Reference proteome</keyword>
<accession>A0A839HFM7</accession>
<dbReference type="GO" id="GO:0003677">
    <property type="term" value="F:DNA binding"/>
    <property type="evidence" value="ECO:0007669"/>
    <property type="project" value="UniProtKB-KW"/>
</dbReference>
<dbReference type="Pfam" id="PF00580">
    <property type="entry name" value="UvrD-helicase"/>
    <property type="match status" value="1"/>
</dbReference>
<name>A0A839HFM7_9GAMM</name>
<dbReference type="Gene3D" id="1.10.10.160">
    <property type="match status" value="1"/>
</dbReference>
<dbReference type="InterPro" id="IPR027417">
    <property type="entry name" value="P-loop_NTPase"/>
</dbReference>
<dbReference type="SUPFAM" id="SSF52540">
    <property type="entry name" value="P-loop containing nucleoside triphosphate hydrolases"/>
    <property type="match status" value="1"/>
</dbReference>
<evidence type="ECO:0000313" key="15">
    <source>
        <dbReference type="EMBL" id="MBB1125789.1"/>
    </source>
</evidence>
<dbReference type="RefSeq" id="WP_182583423.1">
    <property type="nucleotide sequence ID" value="NZ_JABVCQ010000010.1"/>
</dbReference>
<gene>
    <name evidence="15" type="ORF">HUK38_06025</name>
</gene>
<feature type="domain" description="UvrD-like helicase C-terminal" evidence="14">
    <location>
        <begin position="289"/>
        <end position="572"/>
    </location>
</feature>
<dbReference type="AlphaFoldDB" id="A0A839HFM7"/>
<keyword evidence="5 12" id="KW-0067">ATP-binding</keyword>
<feature type="binding site" evidence="12">
    <location>
        <begin position="24"/>
        <end position="31"/>
    </location>
    <ligand>
        <name>ATP</name>
        <dbReference type="ChEBI" id="CHEBI:30616"/>
    </ligand>
</feature>